<dbReference type="AlphaFoldDB" id="A0A484NNR4"/>
<gene>
    <name evidence="3" type="ORF">CCAM_LOCUS44535</name>
</gene>
<name>A0A484NNR4_9ASTE</name>
<feature type="region of interest" description="Disordered" evidence="2">
    <location>
        <begin position="1"/>
        <end position="20"/>
    </location>
</feature>
<dbReference type="EMBL" id="OOIL02006840">
    <property type="protein sequence ID" value="VFR02760.1"/>
    <property type="molecule type" value="Genomic_DNA"/>
</dbReference>
<evidence type="ECO:0000256" key="1">
    <source>
        <dbReference type="ARBA" id="ARBA00093634"/>
    </source>
</evidence>
<dbReference type="GO" id="GO:0070072">
    <property type="term" value="P:vacuolar proton-transporting V-type ATPase complex assembly"/>
    <property type="evidence" value="ECO:0007669"/>
    <property type="project" value="InterPro"/>
</dbReference>
<dbReference type="Proteomes" id="UP000595140">
    <property type="component" value="Unassembled WGS sequence"/>
</dbReference>
<dbReference type="PANTHER" id="PTHR31996">
    <property type="entry name" value="COILED-COIL DOMAIN-CONTAINING PROTEIN 115"/>
    <property type="match status" value="1"/>
</dbReference>
<evidence type="ECO:0000313" key="3">
    <source>
        <dbReference type="EMBL" id="VFR02760.1"/>
    </source>
</evidence>
<reference evidence="3 4" key="1">
    <citation type="submission" date="2018-04" db="EMBL/GenBank/DDBJ databases">
        <authorList>
            <person name="Vogel A."/>
        </authorList>
    </citation>
    <scope>NUCLEOTIDE SEQUENCE [LARGE SCALE GENOMIC DNA]</scope>
</reference>
<evidence type="ECO:0000313" key="4">
    <source>
        <dbReference type="Proteomes" id="UP000595140"/>
    </source>
</evidence>
<sequence length="221" mass="24801">MPVMAEEAETSISADTDDGIPEKDANVLQFLDSLDSYLTLMDKLSSKLRQGNLELSSARLSMGTSRINSTLLDLKPHSAATGLDVEHVEGSGDGHVCFKLCKWAYSASPESPSIKSKSVEDDLLHETQEKKPENNGSPCALDDMAKRERSKSLSMFGMLVSPKLRAAQLSYETGDQISPLPKVHMFSRIMLRQRAFHIFNEYKILNTYQCFFFKTFFNMCR</sequence>
<organism evidence="3 4">
    <name type="scientific">Cuscuta campestris</name>
    <dbReference type="NCBI Taxonomy" id="132261"/>
    <lineage>
        <taxon>Eukaryota</taxon>
        <taxon>Viridiplantae</taxon>
        <taxon>Streptophyta</taxon>
        <taxon>Embryophyta</taxon>
        <taxon>Tracheophyta</taxon>
        <taxon>Spermatophyta</taxon>
        <taxon>Magnoliopsida</taxon>
        <taxon>eudicotyledons</taxon>
        <taxon>Gunneridae</taxon>
        <taxon>Pentapetalae</taxon>
        <taxon>asterids</taxon>
        <taxon>lamiids</taxon>
        <taxon>Solanales</taxon>
        <taxon>Convolvulaceae</taxon>
        <taxon>Cuscuteae</taxon>
        <taxon>Cuscuta</taxon>
        <taxon>Cuscuta subgen. Grammica</taxon>
        <taxon>Cuscuta sect. Cleistogrammica</taxon>
    </lineage>
</organism>
<evidence type="ECO:0000256" key="2">
    <source>
        <dbReference type="SAM" id="MobiDB-lite"/>
    </source>
</evidence>
<dbReference type="InterPro" id="IPR040357">
    <property type="entry name" value="Vma22/CCDC115"/>
</dbReference>
<proteinExistence type="predicted"/>
<dbReference type="Pfam" id="PF21730">
    <property type="entry name" value="Vma22_CCDC115"/>
    <property type="match status" value="1"/>
</dbReference>
<dbReference type="GO" id="GO:0051082">
    <property type="term" value="F:unfolded protein binding"/>
    <property type="evidence" value="ECO:0007669"/>
    <property type="project" value="TreeGrafter"/>
</dbReference>
<protein>
    <recommendedName>
        <fullName evidence="1">Vacuolar ATPase assembly protein VMA22</fullName>
    </recommendedName>
</protein>
<keyword evidence="4" id="KW-1185">Reference proteome</keyword>
<dbReference type="PANTHER" id="PTHR31996:SF2">
    <property type="entry name" value="COILED-COIL DOMAIN-CONTAINING PROTEIN 115"/>
    <property type="match status" value="1"/>
</dbReference>
<dbReference type="OrthoDB" id="408631at2759"/>
<accession>A0A484NNR4</accession>